<feature type="domain" description="Mechanosensitive ion channel MscS" evidence="8">
    <location>
        <begin position="117"/>
        <end position="183"/>
    </location>
</feature>
<sequence>MNATANLDLSSIEQFLNSNIISWENFALTPKSIIVLLVVILLTKIAVALLKNYILKNAFRGLEKAEGTRLAVFQISKYIVYVMAILISLTSLGINLNIILAGSAALFVGLGFGLQGTFNDFVSGLILLFDQSVQIGDVLEVGGVVGKVTEIGLRTSKIETPDSVVIILPNSKLTADSLINWSHNRQLTRFSIEVGVAYDTDIETAQAVMIKAAAEHSQVMGDPGPKVVIKDFADSAILLDLLFWTEETFAIEQVKSDIRYRILHDFRSQQVEIPFPQRDVHLVGGKQTNEISEVI</sequence>
<gene>
    <name evidence="11" type="ORF">KC640_01240</name>
</gene>
<dbReference type="EMBL" id="JAGQLI010000063">
    <property type="protein sequence ID" value="MCA9379029.1"/>
    <property type="molecule type" value="Genomic_DNA"/>
</dbReference>
<evidence type="ECO:0000256" key="7">
    <source>
        <dbReference type="SAM" id="Phobius"/>
    </source>
</evidence>
<dbReference type="Gene3D" id="2.30.30.60">
    <property type="match status" value="1"/>
</dbReference>
<name>A0A955I743_9BACT</name>
<dbReference type="InterPro" id="IPR011066">
    <property type="entry name" value="MscS_channel_C_sf"/>
</dbReference>
<organism evidence="11 12">
    <name type="scientific">Candidatus Dojkabacteria bacterium</name>
    <dbReference type="NCBI Taxonomy" id="2099670"/>
    <lineage>
        <taxon>Bacteria</taxon>
        <taxon>Candidatus Dojkabacteria</taxon>
    </lineage>
</organism>
<dbReference type="Gene3D" id="3.30.70.100">
    <property type="match status" value="1"/>
</dbReference>
<keyword evidence="3" id="KW-1003">Cell membrane</keyword>
<dbReference type="SUPFAM" id="SSF50182">
    <property type="entry name" value="Sm-like ribonucleoproteins"/>
    <property type="match status" value="1"/>
</dbReference>
<dbReference type="InterPro" id="IPR049278">
    <property type="entry name" value="MS_channel_C"/>
</dbReference>
<dbReference type="InterPro" id="IPR023408">
    <property type="entry name" value="MscS_beta-dom_sf"/>
</dbReference>
<dbReference type="InterPro" id="IPR011014">
    <property type="entry name" value="MscS_channel_TM-2"/>
</dbReference>
<dbReference type="InterPro" id="IPR049142">
    <property type="entry name" value="MS_channel_1st"/>
</dbReference>
<dbReference type="PANTHER" id="PTHR30347:SF1">
    <property type="entry name" value="MECHANOSENSITIVE CHANNEL MSCK"/>
    <property type="match status" value="1"/>
</dbReference>
<dbReference type="InterPro" id="IPR052702">
    <property type="entry name" value="MscS-like_channel"/>
</dbReference>
<dbReference type="GO" id="GO:0005886">
    <property type="term" value="C:plasma membrane"/>
    <property type="evidence" value="ECO:0007669"/>
    <property type="project" value="UniProtKB-SubCell"/>
</dbReference>
<evidence type="ECO:0000259" key="8">
    <source>
        <dbReference type="Pfam" id="PF00924"/>
    </source>
</evidence>
<dbReference type="InterPro" id="IPR006685">
    <property type="entry name" value="MscS_channel_2nd"/>
</dbReference>
<evidence type="ECO:0000259" key="10">
    <source>
        <dbReference type="Pfam" id="PF21088"/>
    </source>
</evidence>
<feature type="domain" description="Mechanosensitive ion channel transmembrane helices 2/3" evidence="10">
    <location>
        <begin position="75"/>
        <end position="115"/>
    </location>
</feature>
<dbReference type="PANTHER" id="PTHR30347">
    <property type="entry name" value="POTASSIUM CHANNEL RELATED"/>
    <property type="match status" value="1"/>
</dbReference>
<dbReference type="GO" id="GO:0055085">
    <property type="term" value="P:transmembrane transport"/>
    <property type="evidence" value="ECO:0007669"/>
    <property type="project" value="InterPro"/>
</dbReference>
<dbReference type="Pfam" id="PF21088">
    <property type="entry name" value="MS_channel_1st"/>
    <property type="match status" value="1"/>
</dbReference>
<proteinExistence type="inferred from homology"/>
<evidence type="ECO:0000256" key="6">
    <source>
        <dbReference type="ARBA" id="ARBA00023136"/>
    </source>
</evidence>
<dbReference type="Gene3D" id="1.10.287.1260">
    <property type="match status" value="1"/>
</dbReference>
<protein>
    <submittedName>
        <fullName evidence="11">Mechanosensitive ion channel</fullName>
    </submittedName>
</protein>
<evidence type="ECO:0000256" key="3">
    <source>
        <dbReference type="ARBA" id="ARBA00022475"/>
    </source>
</evidence>
<comment type="subcellular location">
    <subcellularLocation>
        <location evidence="1">Cell membrane</location>
        <topology evidence="1">Multi-pass membrane protein</topology>
    </subcellularLocation>
</comment>
<evidence type="ECO:0000256" key="2">
    <source>
        <dbReference type="ARBA" id="ARBA00008017"/>
    </source>
</evidence>
<dbReference type="Pfam" id="PF21082">
    <property type="entry name" value="MS_channel_3rd"/>
    <property type="match status" value="1"/>
</dbReference>
<evidence type="ECO:0000313" key="12">
    <source>
        <dbReference type="Proteomes" id="UP000760819"/>
    </source>
</evidence>
<dbReference type="Pfam" id="PF00924">
    <property type="entry name" value="MS_channel_2nd"/>
    <property type="match status" value="1"/>
</dbReference>
<dbReference type="Proteomes" id="UP000760819">
    <property type="component" value="Unassembled WGS sequence"/>
</dbReference>
<comment type="caution">
    <text evidence="11">The sequence shown here is derived from an EMBL/GenBank/DDBJ whole genome shotgun (WGS) entry which is preliminary data.</text>
</comment>
<feature type="transmembrane region" description="Helical" evidence="7">
    <location>
        <begin position="78"/>
        <end position="100"/>
    </location>
</feature>
<evidence type="ECO:0000256" key="5">
    <source>
        <dbReference type="ARBA" id="ARBA00022989"/>
    </source>
</evidence>
<dbReference type="InterPro" id="IPR010920">
    <property type="entry name" value="LSM_dom_sf"/>
</dbReference>
<reference evidence="11" key="2">
    <citation type="journal article" date="2021" name="Microbiome">
        <title>Successional dynamics and alternative stable states in a saline activated sludge microbial community over 9 years.</title>
        <authorList>
            <person name="Wang Y."/>
            <person name="Ye J."/>
            <person name="Ju F."/>
            <person name="Liu L."/>
            <person name="Boyd J.A."/>
            <person name="Deng Y."/>
            <person name="Parks D.H."/>
            <person name="Jiang X."/>
            <person name="Yin X."/>
            <person name="Woodcroft B.J."/>
            <person name="Tyson G.W."/>
            <person name="Hugenholtz P."/>
            <person name="Polz M.F."/>
            <person name="Zhang T."/>
        </authorList>
    </citation>
    <scope>NUCLEOTIDE SEQUENCE</scope>
    <source>
        <strain evidence="11">HKST-UBA12</strain>
    </source>
</reference>
<evidence type="ECO:0000259" key="9">
    <source>
        <dbReference type="Pfam" id="PF21082"/>
    </source>
</evidence>
<reference evidence="11" key="1">
    <citation type="submission" date="2020-04" db="EMBL/GenBank/DDBJ databases">
        <authorList>
            <person name="Zhang T."/>
        </authorList>
    </citation>
    <scope>NUCLEOTIDE SEQUENCE</scope>
    <source>
        <strain evidence="11">HKST-UBA12</strain>
    </source>
</reference>
<keyword evidence="4 7" id="KW-0812">Transmembrane</keyword>
<evidence type="ECO:0000256" key="4">
    <source>
        <dbReference type="ARBA" id="ARBA00022692"/>
    </source>
</evidence>
<keyword evidence="6 7" id="KW-0472">Membrane</keyword>
<feature type="transmembrane region" description="Helical" evidence="7">
    <location>
        <begin position="33"/>
        <end position="54"/>
    </location>
</feature>
<comment type="similarity">
    <text evidence="2">Belongs to the MscS (TC 1.A.23) family.</text>
</comment>
<dbReference type="AlphaFoldDB" id="A0A955I743"/>
<evidence type="ECO:0000256" key="1">
    <source>
        <dbReference type="ARBA" id="ARBA00004651"/>
    </source>
</evidence>
<dbReference type="SUPFAM" id="SSF82689">
    <property type="entry name" value="Mechanosensitive channel protein MscS (YggB), C-terminal domain"/>
    <property type="match status" value="1"/>
</dbReference>
<evidence type="ECO:0000313" key="11">
    <source>
        <dbReference type="EMBL" id="MCA9379029.1"/>
    </source>
</evidence>
<accession>A0A955I743</accession>
<dbReference type="SUPFAM" id="SSF82861">
    <property type="entry name" value="Mechanosensitive channel protein MscS (YggB), transmembrane region"/>
    <property type="match status" value="1"/>
</dbReference>
<keyword evidence="5 7" id="KW-1133">Transmembrane helix</keyword>
<feature type="domain" description="Mechanosensitive ion channel MscS C-terminal" evidence="9">
    <location>
        <begin position="191"/>
        <end position="273"/>
    </location>
</feature>